<keyword evidence="7" id="KW-1133">Transmembrane helix</keyword>
<evidence type="ECO:0000256" key="1">
    <source>
        <dbReference type="ARBA" id="ARBA00004123"/>
    </source>
</evidence>
<dbReference type="PANTHER" id="PTHR13114">
    <property type="entry name" value="MEDIATOR OF RNA POLYMERASE II TRANSCRIPTION SUBUNIT 17"/>
    <property type="match status" value="1"/>
</dbReference>
<organism evidence="8 9">
    <name type="scientific">Rhamnella rubrinervis</name>
    <dbReference type="NCBI Taxonomy" id="2594499"/>
    <lineage>
        <taxon>Eukaryota</taxon>
        <taxon>Viridiplantae</taxon>
        <taxon>Streptophyta</taxon>
        <taxon>Embryophyta</taxon>
        <taxon>Tracheophyta</taxon>
        <taxon>Spermatophyta</taxon>
        <taxon>Magnoliopsida</taxon>
        <taxon>eudicotyledons</taxon>
        <taxon>Gunneridae</taxon>
        <taxon>Pentapetalae</taxon>
        <taxon>rosids</taxon>
        <taxon>fabids</taxon>
        <taxon>Rosales</taxon>
        <taxon>Rhamnaceae</taxon>
        <taxon>rhamnoid group</taxon>
        <taxon>Rhamneae</taxon>
        <taxon>Rhamnella</taxon>
    </lineage>
</organism>
<keyword evidence="3 6" id="KW-0805">Transcription regulation</keyword>
<evidence type="ECO:0000256" key="3">
    <source>
        <dbReference type="ARBA" id="ARBA00023015"/>
    </source>
</evidence>
<keyword evidence="4 6" id="KW-0804">Transcription</keyword>
<evidence type="ECO:0000256" key="2">
    <source>
        <dbReference type="ARBA" id="ARBA00005635"/>
    </source>
</evidence>
<dbReference type="AlphaFoldDB" id="A0A8K0HL83"/>
<dbReference type="InterPro" id="IPR019313">
    <property type="entry name" value="Mediator_Med17"/>
</dbReference>
<comment type="function">
    <text evidence="6">Component of the Mediator complex, a coactivator involved in the regulated transcription of nearly all RNA polymerase II-dependent genes. Mediator functions as a bridge to convey information from gene-specific regulatory proteins to the basal RNA polymerase II transcription machinery. Mediator is recruited to promoters by direct interactions with regulatory proteins and serves as a scaffold for the assembly of a functional preinitiation complex with RNA polymerase II and the general transcription factors.</text>
</comment>
<sequence length="923" mass="105030">MDEKLQISLDKLPVKRLEAIEENGAERFPSDVEYDEKRLSLIRRIDFAWAIEKDDKKKQKKSSKETSTPWQWQSMVENLQLAQQELTVVLDLIHTVETNDAVTVASMTRPKPLPNEVLSDLAIAAATKLQCFRHLGKYFKQSAKALEQQIAREARFYGALIRLQQNWKVKRQRVAVSSSGNEGFTFDLFDNTLHDPASVFRPSSLSMVRVDHDPAGMLAINLPQNSCRSLQFGFVGAHSCDGIESSKMKIHSSVQHQSMETEKESVSDDESVRETHSLLREVHQAIFYDQVFDLVNREAFNQSLGANVTGIRENYLQLSIGQGNSVFISLVPSGQGDQTVNGAGTQDLENAILPLDSLEGVKLPEEKQDTFNKSGLPNRMSCEIYLQQIFLEHVFVRAMDKHVSTGTRVSGQQGKEHSGLLGHFCMSLAHRIFSNKVLVELENVVSGVPYLQLASNPTWNSRTSSWTLFMKIPESILNANCRTQTSELNNMKNIAKYLFRSKVVVTDDCINVEGEGAPNLIGLFKENTQERSSMNRYDCDLADLPVIILQQVASQIIRWLQEEALMVGIKVNRDFLCLSFELEQGETLSLLAHVDPEDAQGCISWWLIMEDGLAEERKLHMDISDGSSEYRKFLGHLSLDVLHSTLMDVNSNPISLRSEDKQHSQLFLFGKDELEGLLLIYKKRIGVLRKQIVRVKVRQNNVGLKNSKHSFLWRRSILDLRSEMGSMEENFIPPIGLAIEEVLSGGYMRQRHSQGYASSGDDLEDDACSRLRTPSPPIPRVWSRIEIMENVLWLVSAAFIVYYGDRNSNMIYLLWHDERIRRMPLYIGMACVAMNIMIFCYTSMLAWSSRRFDEKWEVTSISALPFVTLLGLISFCFFSFALWPIWSFLTLPLLFTLFMACMVVFPYFIIGTFRSQNDVLRTD</sequence>
<protein>
    <recommendedName>
        <fullName evidence="6">Mediator of RNA polymerase II transcription subunit 17</fullName>
    </recommendedName>
    <alternativeName>
        <fullName evidence="6">Mediator complex subunit 17</fullName>
    </alternativeName>
</protein>
<evidence type="ECO:0000256" key="6">
    <source>
        <dbReference type="RuleBase" id="RU364140"/>
    </source>
</evidence>
<dbReference type="GO" id="GO:0070847">
    <property type="term" value="C:core mediator complex"/>
    <property type="evidence" value="ECO:0007669"/>
    <property type="project" value="TreeGrafter"/>
</dbReference>
<dbReference type="PANTHER" id="PTHR13114:SF7">
    <property type="entry name" value="MEDIATOR OF RNA POLYMERASE II TRANSCRIPTION SUBUNIT 17"/>
    <property type="match status" value="1"/>
</dbReference>
<comment type="similarity">
    <text evidence="2 6">Belongs to the Mediator complex subunit 17 family.</text>
</comment>
<dbReference type="GO" id="GO:0016592">
    <property type="term" value="C:mediator complex"/>
    <property type="evidence" value="ECO:0007669"/>
    <property type="project" value="InterPro"/>
</dbReference>
<keyword evidence="9" id="KW-1185">Reference proteome</keyword>
<dbReference type="OrthoDB" id="2020583at2759"/>
<feature type="transmembrane region" description="Helical" evidence="7">
    <location>
        <begin position="866"/>
        <end position="886"/>
    </location>
</feature>
<keyword evidence="6" id="KW-0010">Activator</keyword>
<name>A0A8K0HL83_9ROSA</name>
<evidence type="ECO:0000256" key="4">
    <source>
        <dbReference type="ARBA" id="ARBA00023163"/>
    </source>
</evidence>
<comment type="subcellular location">
    <subcellularLocation>
        <location evidence="1 6">Nucleus</location>
    </subcellularLocation>
</comment>
<reference evidence="8" key="1">
    <citation type="submission" date="2020-03" db="EMBL/GenBank/DDBJ databases">
        <title>A high-quality chromosome-level genome assembly of a woody plant with both climbing and erect habits, Rhamnella rubrinervis.</title>
        <authorList>
            <person name="Lu Z."/>
            <person name="Yang Y."/>
            <person name="Zhu X."/>
            <person name="Sun Y."/>
        </authorList>
    </citation>
    <scope>NUCLEOTIDE SEQUENCE</scope>
    <source>
        <strain evidence="8">BYM</strain>
        <tissue evidence="8">Leaf</tissue>
    </source>
</reference>
<evidence type="ECO:0000256" key="7">
    <source>
        <dbReference type="SAM" id="Phobius"/>
    </source>
</evidence>
<feature type="transmembrane region" description="Helical" evidence="7">
    <location>
        <begin position="787"/>
        <end position="804"/>
    </location>
</feature>
<dbReference type="Pfam" id="PF10156">
    <property type="entry name" value="Med17"/>
    <property type="match status" value="1"/>
</dbReference>
<dbReference type="Pfam" id="PF20479">
    <property type="entry name" value="TMEM128"/>
    <property type="match status" value="1"/>
</dbReference>
<feature type="transmembrane region" description="Helical" evidence="7">
    <location>
        <begin position="825"/>
        <end position="846"/>
    </location>
</feature>
<feature type="transmembrane region" description="Helical" evidence="7">
    <location>
        <begin position="893"/>
        <end position="913"/>
    </location>
</feature>
<dbReference type="InterPro" id="IPR033579">
    <property type="entry name" value="TMEM128"/>
</dbReference>
<keyword evidence="5 6" id="KW-0539">Nucleus</keyword>
<keyword evidence="7" id="KW-0812">Transmembrane</keyword>
<dbReference type="GO" id="GO:0006357">
    <property type="term" value="P:regulation of transcription by RNA polymerase II"/>
    <property type="evidence" value="ECO:0007669"/>
    <property type="project" value="InterPro"/>
</dbReference>
<dbReference type="EMBL" id="VOIH02000002">
    <property type="protein sequence ID" value="KAF3453674.1"/>
    <property type="molecule type" value="Genomic_DNA"/>
</dbReference>
<gene>
    <name evidence="6" type="primary">MED17</name>
    <name evidence="8" type="ORF">FNV43_RR04115</name>
</gene>
<accession>A0A8K0HL83</accession>
<comment type="caution">
    <text evidence="8">The sequence shown here is derived from an EMBL/GenBank/DDBJ whole genome shotgun (WGS) entry which is preliminary data.</text>
</comment>
<proteinExistence type="inferred from homology"/>
<comment type="subunit">
    <text evidence="6">Component of the Mediator complex.</text>
</comment>
<evidence type="ECO:0000313" key="9">
    <source>
        <dbReference type="Proteomes" id="UP000796880"/>
    </source>
</evidence>
<dbReference type="GO" id="GO:0003712">
    <property type="term" value="F:transcription coregulator activity"/>
    <property type="evidence" value="ECO:0007669"/>
    <property type="project" value="InterPro"/>
</dbReference>
<keyword evidence="7" id="KW-0472">Membrane</keyword>
<evidence type="ECO:0000256" key="5">
    <source>
        <dbReference type="ARBA" id="ARBA00023242"/>
    </source>
</evidence>
<evidence type="ECO:0000313" key="8">
    <source>
        <dbReference type="EMBL" id="KAF3453674.1"/>
    </source>
</evidence>
<dbReference type="Proteomes" id="UP000796880">
    <property type="component" value="Unassembled WGS sequence"/>
</dbReference>